<comment type="caution">
    <text evidence="3">The sequence shown here is derived from an EMBL/GenBank/DDBJ whole genome shotgun (WGS) entry which is preliminary data.</text>
</comment>
<keyword evidence="3" id="KW-0808">Transferase</keyword>
<feature type="domain" description="Aminoglycoside phosphotransferase" evidence="1">
    <location>
        <begin position="26"/>
        <end position="252"/>
    </location>
</feature>
<dbReference type="Pfam" id="PF01636">
    <property type="entry name" value="APH"/>
    <property type="match status" value="1"/>
</dbReference>
<organism evidence="3 4">
    <name type="scientific">Taibaiella chishuiensis</name>
    <dbReference type="NCBI Taxonomy" id="1434707"/>
    <lineage>
        <taxon>Bacteria</taxon>
        <taxon>Pseudomonadati</taxon>
        <taxon>Bacteroidota</taxon>
        <taxon>Chitinophagia</taxon>
        <taxon>Chitinophagales</taxon>
        <taxon>Chitinophagaceae</taxon>
        <taxon>Taibaiella</taxon>
    </lineage>
</organism>
<dbReference type="Gene3D" id="3.30.200.20">
    <property type="entry name" value="Phosphorylase Kinase, domain 1"/>
    <property type="match status" value="1"/>
</dbReference>
<dbReference type="AlphaFoldDB" id="A0A2P8DBT9"/>
<dbReference type="OrthoDB" id="9784461at2"/>
<dbReference type="PANTHER" id="PTHR30448:SF0">
    <property type="entry name" value="RNASE ADAPTER PROTEIN RAPZ"/>
    <property type="match status" value="1"/>
</dbReference>
<evidence type="ECO:0000259" key="1">
    <source>
        <dbReference type="Pfam" id="PF01636"/>
    </source>
</evidence>
<gene>
    <name evidence="3" type="ORF">B0I18_101807</name>
</gene>
<dbReference type="Pfam" id="PF22740">
    <property type="entry name" value="PapZ_C"/>
    <property type="match status" value="1"/>
</dbReference>
<protein>
    <submittedName>
        <fullName evidence="3">Phosphotransferase family enzyme</fullName>
    </submittedName>
</protein>
<dbReference type="Proteomes" id="UP000240572">
    <property type="component" value="Unassembled WGS sequence"/>
</dbReference>
<dbReference type="EMBL" id="PYGD01000001">
    <property type="protein sequence ID" value="PSK94647.1"/>
    <property type="molecule type" value="Genomic_DNA"/>
</dbReference>
<proteinExistence type="predicted"/>
<dbReference type="GO" id="GO:0005524">
    <property type="term" value="F:ATP binding"/>
    <property type="evidence" value="ECO:0007669"/>
    <property type="project" value="InterPro"/>
</dbReference>
<dbReference type="RefSeq" id="WP_106521338.1">
    <property type="nucleotide sequence ID" value="NZ_PYGD01000001.1"/>
</dbReference>
<dbReference type="SUPFAM" id="SSF56112">
    <property type="entry name" value="Protein kinase-like (PK-like)"/>
    <property type="match status" value="1"/>
</dbReference>
<evidence type="ECO:0000259" key="2">
    <source>
        <dbReference type="Pfam" id="PF22740"/>
    </source>
</evidence>
<name>A0A2P8DBT9_9BACT</name>
<dbReference type="PANTHER" id="PTHR30448">
    <property type="entry name" value="RNASE ADAPTER PROTEIN RAPZ"/>
    <property type="match status" value="1"/>
</dbReference>
<evidence type="ECO:0000313" key="3">
    <source>
        <dbReference type="EMBL" id="PSK94647.1"/>
    </source>
</evidence>
<keyword evidence="4" id="KW-1185">Reference proteome</keyword>
<dbReference type="GO" id="GO:0016740">
    <property type="term" value="F:transferase activity"/>
    <property type="evidence" value="ECO:0007669"/>
    <property type="project" value="UniProtKB-KW"/>
</dbReference>
<dbReference type="InterPro" id="IPR011009">
    <property type="entry name" value="Kinase-like_dom_sf"/>
</dbReference>
<evidence type="ECO:0000313" key="4">
    <source>
        <dbReference type="Proteomes" id="UP000240572"/>
    </source>
</evidence>
<accession>A0A2P8DBT9</accession>
<reference evidence="3 4" key="1">
    <citation type="submission" date="2018-03" db="EMBL/GenBank/DDBJ databases">
        <title>Genomic Encyclopedia of Type Strains, Phase III (KMG-III): the genomes of soil and plant-associated and newly described type strains.</title>
        <authorList>
            <person name="Whitman W."/>
        </authorList>
    </citation>
    <scope>NUCLEOTIDE SEQUENCE [LARGE SCALE GENOMIC DNA]</scope>
    <source>
        <strain evidence="3 4">CGMCC 1.12700</strain>
    </source>
</reference>
<dbReference type="InterPro" id="IPR005337">
    <property type="entry name" value="RapZ-like"/>
</dbReference>
<dbReference type="InterPro" id="IPR053931">
    <property type="entry name" value="RapZ_C"/>
</dbReference>
<dbReference type="Gene3D" id="3.90.1200.10">
    <property type="match status" value="1"/>
</dbReference>
<sequence length="487" mass="56453">MSQPDFTKALSELFAGHFGSEPEQITLLPQSGSDRRYLRMSNAQHAVIGAYNPDKKENNTFFYFSQVFAKHHMPVPELIAKSKDKQYYLLQDLGDTSLFNLLEQEGYTDRIKSLFKKSIDNLARFHWEAGKEIDYSLCFSAESFDRKQILSDLLYFKYYFADLLKIHYNKPALLEELDTWSRDLASARPQAFMYRDFQSRNVQVKDDEVYFIDYQGGMLGLPQYDLASLLWQARAQLPNEWKTELVNYYFTALKALPEIPSFNELDFRRIYLECVLLRIMQTLGAYGFRGLLERKPHFIKSIKPALAQLKAFLETYGHIPAHSELRHVLEQLVKPEITAQFDHVDRKAAEDAPLKIKVYSFSYKKGMPADTTSHGGGFVFDCRGILNPGRFEEYKQLTGKDTPVIDFLQHKTHMPEFLNHIFDTVDISVNDYLERGFDHLTIAFGCTGGQHRSVYAAESMAKHLKEKYGLEVPVVHLEQDKHSLKRR</sequence>
<dbReference type="InterPro" id="IPR002575">
    <property type="entry name" value="Aminoglycoside_PTrfase"/>
</dbReference>
<feature type="domain" description="RapZ C-terminal" evidence="2">
    <location>
        <begin position="354"/>
        <end position="478"/>
    </location>
</feature>